<feature type="non-terminal residue" evidence="3">
    <location>
        <position position="1"/>
    </location>
</feature>
<reference evidence="3" key="1">
    <citation type="journal article" date="2019" name="Sci. Rep.">
        <title>Draft genome of Tanacetum cinerariifolium, the natural source of mosquito coil.</title>
        <authorList>
            <person name="Yamashiro T."/>
            <person name="Shiraishi A."/>
            <person name="Satake H."/>
            <person name="Nakayama K."/>
        </authorList>
    </citation>
    <scope>NUCLEOTIDE SEQUENCE</scope>
</reference>
<dbReference type="GO" id="GO:0003964">
    <property type="term" value="F:RNA-directed DNA polymerase activity"/>
    <property type="evidence" value="ECO:0007669"/>
    <property type="project" value="UniProtKB-KW"/>
</dbReference>
<dbReference type="PROSITE" id="PS50158">
    <property type="entry name" value="ZF_CCHC"/>
    <property type="match status" value="1"/>
</dbReference>
<evidence type="ECO:0000259" key="2">
    <source>
        <dbReference type="PROSITE" id="PS50158"/>
    </source>
</evidence>
<comment type="caution">
    <text evidence="3">The sequence shown here is derived from an EMBL/GenBank/DDBJ whole genome shotgun (WGS) entry which is preliminary data.</text>
</comment>
<dbReference type="GO" id="GO:0003676">
    <property type="term" value="F:nucleic acid binding"/>
    <property type="evidence" value="ECO:0007669"/>
    <property type="project" value="InterPro"/>
</dbReference>
<accession>A0A699WXJ6</accession>
<sequence length="112" mass="12173">NNNQRAQGANARGITCYECRVQGHYKSDCPKIKNGNQRNRAGNENAVARAYAVGTAKTNPNLNVVMGTFLLNNRYALVLFDTGTDGSFVSTAFSSLIDITPTTLDHGYDVEL</sequence>
<organism evidence="3">
    <name type="scientific">Tanacetum cinerariifolium</name>
    <name type="common">Dalmatian daisy</name>
    <name type="synonym">Chrysanthemum cinerariifolium</name>
    <dbReference type="NCBI Taxonomy" id="118510"/>
    <lineage>
        <taxon>Eukaryota</taxon>
        <taxon>Viridiplantae</taxon>
        <taxon>Streptophyta</taxon>
        <taxon>Embryophyta</taxon>
        <taxon>Tracheophyta</taxon>
        <taxon>Spermatophyta</taxon>
        <taxon>Magnoliopsida</taxon>
        <taxon>eudicotyledons</taxon>
        <taxon>Gunneridae</taxon>
        <taxon>Pentapetalae</taxon>
        <taxon>asterids</taxon>
        <taxon>campanulids</taxon>
        <taxon>Asterales</taxon>
        <taxon>Asteraceae</taxon>
        <taxon>Asteroideae</taxon>
        <taxon>Anthemideae</taxon>
        <taxon>Anthemidinae</taxon>
        <taxon>Tanacetum</taxon>
    </lineage>
</organism>
<proteinExistence type="predicted"/>
<keyword evidence="3" id="KW-0548">Nucleotidyltransferase</keyword>
<evidence type="ECO:0000313" key="3">
    <source>
        <dbReference type="EMBL" id="GFD51503.1"/>
    </source>
</evidence>
<keyword evidence="1" id="KW-0479">Metal-binding</keyword>
<dbReference type="Pfam" id="PF08284">
    <property type="entry name" value="RVP_2"/>
    <property type="match status" value="1"/>
</dbReference>
<keyword evidence="1" id="KW-0862">Zinc</keyword>
<protein>
    <submittedName>
        <fullName evidence="3">Reverse transcriptase domain-containing protein</fullName>
    </submittedName>
</protein>
<dbReference type="InterPro" id="IPR001878">
    <property type="entry name" value="Znf_CCHC"/>
</dbReference>
<dbReference type="EMBL" id="BKCJ011771126">
    <property type="protein sequence ID" value="GFD51503.1"/>
    <property type="molecule type" value="Genomic_DNA"/>
</dbReference>
<dbReference type="AlphaFoldDB" id="A0A699WXJ6"/>
<dbReference type="Gene3D" id="4.10.60.10">
    <property type="entry name" value="Zinc finger, CCHC-type"/>
    <property type="match status" value="1"/>
</dbReference>
<dbReference type="SUPFAM" id="SSF57756">
    <property type="entry name" value="Retrovirus zinc finger-like domains"/>
    <property type="match status" value="1"/>
</dbReference>
<keyword evidence="3" id="KW-0695">RNA-directed DNA polymerase</keyword>
<evidence type="ECO:0000256" key="1">
    <source>
        <dbReference type="PROSITE-ProRule" id="PRU00047"/>
    </source>
</evidence>
<dbReference type="Pfam" id="PF00098">
    <property type="entry name" value="zf-CCHC"/>
    <property type="match status" value="1"/>
</dbReference>
<name>A0A699WXJ6_TANCI</name>
<dbReference type="InterPro" id="IPR036875">
    <property type="entry name" value="Znf_CCHC_sf"/>
</dbReference>
<feature type="non-terminal residue" evidence="3">
    <location>
        <position position="112"/>
    </location>
</feature>
<feature type="domain" description="CCHC-type" evidence="2">
    <location>
        <begin position="16"/>
        <end position="31"/>
    </location>
</feature>
<gene>
    <name evidence="3" type="ORF">Tci_923472</name>
</gene>
<keyword evidence="1" id="KW-0863">Zinc-finger</keyword>
<keyword evidence="3" id="KW-0808">Transferase</keyword>
<dbReference type="GO" id="GO:0008270">
    <property type="term" value="F:zinc ion binding"/>
    <property type="evidence" value="ECO:0007669"/>
    <property type="project" value="UniProtKB-KW"/>
</dbReference>